<dbReference type="Pfam" id="PF13850">
    <property type="entry name" value="ERGIC_N"/>
    <property type="match status" value="1"/>
</dbReference>
<dbReference type="PANTHER" id="PTHR10984">
    <property type="entry name" value="ENDOPLASMIC RETICULUM-GOLGI INTERMEDIATE COMPARTMENT PROTEIN"/>
    <property type="match status" value="1"/>
</dbReference>
<comment type="subcellular location">
    <subcellularLocation>
        <location evidence="1">Membrane</location>
        <topology evidence="1">Multi-pass membrane protein</topology>
    </subcellularLocation>
</comment>
<evidence type="ECO:0000256" key="3">
    <source>
        <dbReference type="ARBA" id="ARBA00022692"/>
    </source>
</evidence>
<feature type="compositionally biased region" description="Polar residues" evidence="6">
    <location>
        <begin position="97"/>
        <end position="107"/>
    </location>
</feature>
<organism evidence="9 10">
    <name type="scientific">Stephanodiscus triporus</name>
    <dbReference type="NCBI Taxonomy" id="2934178"/>
    <lineage>
        <taxon>Eukaryota</taxon>
        <taxon>Sar</taxon>
        <taxon>Stramenopiles</taxon>
        <taxon>Ochrophyta</taxon>
        <taxon>Bacillariophyta</taxon>
        <taxon>Coscinodiscophyceae</taxon>
        <taxon>Thalassiosirophycidae</taxon>
        <taxon>Stephanodiscales</taxon>
        <taxon>Stephanodiscaceae</taxon>
        <taxon>Stephanodiscus</taxon>
    </lineage>
</organism>
<feature type="region of interest" description="Disordered" evidence="6">
    <location>
        <begin position="95"/>
        <end position="175"/>
    </location>
</feature>
<evidence type="ECO:0000313" key="10">
    <source>
        <dbReference type="Proteomes" id="UP001530315"/>
    </source>
</evidence>
<protein>
    <submittedName>
        <fullName evidence="9">Uncharacterized protein</fullName>
    </submittedName>
</protein>
<dbReference type="GO" id="GO:0016020">
    <property type="term" value="C:membrane"/>
    <property type="evidence" value="ECO:0007669"/>
    <property type="project" value="UniProtKB-SubCell"/>
</dbReference>
<comment type="caution">
    <text evidence="9">The sequence shown here is derived from an EMBL/GenBank/DDBJ whole genome shotgun (WGS) entry which is preliminary data.</text>
</comment>
<dbReference type="InterPro" id="IPR045888">
    <property type="entry name" value="Erv"/>
</dbReference>
<gene>
    <name evidence="9" type="ORF">ACHAW5_005369</name>
</gene>
<evidence type="ECO:0000256" key="4">
    <source>
        <dbReference type="ARBA" id="ARBA00022989"/>
    </source>
</evidence>
<keyword evidence="10" id="KW-1185">Reference proteome</keyword>
<evidence type="ECO:0000256" key="6">
    <source>
        <dbReference type="SAM" id="MobiDB-lite"/>
    </source>
</evidence>
<evidence type="ECO:0000259" key="7">
    <source>
        <dbReference type="Pfam" id="PF07970"/>
    </source>
</evidence>
<proteinExistence type="inferred from homology"/>
<dbReference type="InterPro" id="IPR012936">
    <property type="entry name" value="Erv_C"/>
</dbReference>
<accession>A0ABD3PKK1</accession>
<dbReference type="Pfam" id="PF07970">
    <property type="entry name" value="COPIIcoated_ERV"/>
    <property type="match status" value="1"/>
</dbReference>
<keyword evidence="3" id="KW-0812">Transmembrane</keyword>
<evidence type="ECO:0000313" key="9">
    <source>
        <dbReference type="EMBL" id="KAL3788725.1"/>
    </source>
</evidence>
<keyword evidence="5" id="KW-0472">Membrane</keyword>
<feature type="domain" description="Endoplasmic reticulum vesicle transporter C-terminal" evidence="7">
    <location>
        <begin position="291"/>
        <end position="361"/>
    </location>
</feature>
<reference evidence="9 10" key="1">
    <citation type="submission" date="2024-10" db="EMBL/GenBank/DDBJ databases">
        <title>Updated reference genomes for cyclostephanoid diatoms.</title>
        <authorList>
            <person name="Roberts W.R."/>
            <person name="Alverson A.J."/>
        </authorList>
    </citation>
    <scope>NUCLEOTIDE SEQUENCE [LARGE SCALE GENOMIC DNA]</scope>
    <source>
        <strain evidence="9 10">AJA276-08</strain>
    </source>
</reference>
<dbReference type="PANTHER" id="PTHR10984:SF25">
    <property type="entry name" value="ENDOPLASMIC RETICULUM-GOLGI INTERMEDIATE COMPARTMENT PROTEIN 3"/>
    <property type="match status" value="1"/>
</dbReference>
<dbReference type="InterPro" id="IPR039542">
    <property type="entry name" value="Erv_N"/>
</dbReference>
<feature type="region of interest" description="Disordered" evidence="6">
    <location>
        <begin position="242"/>
        <end position="276"/>
    </location>
</feature>
<evidence type="ECO:0000256" key="5">
    <source>
        <dbReference type="ARBA" id="ARBA00023136"/>
    </source>
</evidence>
<feature type="domain" description="Endoplasmic reticulum vesicle transporter N-terminal" evidence="8">
    <location>
        <begin position="22"/>
        <end position="97"/>
    </location>
</feature>
<evidence type="ECO:0000256" key="1">
    <source>
        <dbReference type="ARBA" id="ARBA00004141"/>
    </source>
</evidence>
<evidence type="ECO:0000259" key="8">
    <source>
        <dbReference type="Pfam" id="PF13850"/>
    </source>
</evidence>
<name>A0ABD3PKK1_9STRA</name>
<evidence type="ECO:0000256" key="2">
    <source>
        <dbReference type="ARBA" id="ARBA00005648"/>
    </source>
</evidence>
<dbReference type="Proteomes" id="UP001530315">
    <property type="component" value="Unassembled WGS sequence"/>
</dbReference>
<sequence length="409" mass="43899">MKPPPSRSYSDYLLAVDVRSPISSEYHPHSPSAIISVLTLLLASYLIISEYGYNLSTSYLERVTVATQSPDGLEVNFDVTFPHIPCALLAADANDPTAGQDSISTSDRGGRHGVGKTRLDGNGRPRGRKPKFELGDAGRGRIRSRDCDSSGRGRRRGRGCPGSGRVGDEDGDEEVDDEQECGSCYGAGDDGECCNTCMTPAGVPPQALAHPRTCRTIVQCCTSLGRATRRGGVQRPRIRCARPGVTSTSPRLREKEGKRQGCGTRPHGESPGASDRACPTTCRSLNLACQLDGETRTVTDGYGMFQYYLQVVPTVWLLASWNGTVIETFQYSVTEHTCATLTREAAGGLPGVFFFYEVSALHEGMDALFTGFTVMGMLDRDCSSGGRGVPSSVKNAGAGGENVFPFFHD</sequence>
<keyword evidence="4" id="KW-1133">Transmembrane helix</keyword>
<feature type="compositionally biased region" description="Basic and acidic residues" evidence="6">
    <location>
        <begin position="130"/>
        <end position="151"/>
    </location>
</feature>
<dbReference type="AlphaFoldDB" id="A0ABD3PKK1"/>
<comment type="similarity">
    <text evidence="2">Belongs to the ERGIC family.</text>
</comment>
<dbReference type="EMBL" id="JALLAZ020000714">
    <property type="protein sequence ID" value="KAL3788725.1"/>
    <property type="molecule type" value="Genomic_DNA"/>
</dbReference>